<evidence type="ECO:0000313" key="6">
    <source>
        <dbReference type="Proteomes" id="UP000272942"/>
    </source>
</evidence>
<comment type="subcellular location">
    <subcellularLocation>
        <location evidence="1">Cell projection</location>
        <location evidence="1">Cilium</location>
    </subcellularLocation>
</comment>
<evidence type="ECO:0000256" key="2">
    <source>
        <dbReference type="ARBA" id="ARBA00022574"/>
    </source>
</evidence>
<evidence type="ECO:0000313" key="7">
    <source>
        <dbReference type="WBParaSite" id="ECPE_0000538701-mRNA-1"/>
    </source>
</evidence>
<dbReference type="InterPro" id="IPR050630">
    <property type="entry name" value="WD_repeat_EMAP"/>
</dbReference>
<dbReference type="InterPro" id="IPR036322">
    <property type="entry name" value="WD40_repeat_dom_sf"/>
</dbReference>
<accession>A0A183AEI9</accession>
<keyword evidence="6" id="KW-1185">Reference proteome</keyword>
<evidence type="ECO:0000256" key="3">
    <source>
        <dbReference type="ARBA" id="ARBA00022737"/>
    </source>
</evidence>
<dbReference type="GO" id="GO:0031514">
    <property type="term" value="C:motile cilium"/>
    <property type="evidence" value="ECO:0007669"/>
    <property type="project" value="TreeGrafter"/>
</dbReference>
<evidence type="ECO:0000313" key="5">
    <source>
        <dbReference type="EMBL" id="VDP75351.1"/>
    </source>
</evidence>
<dbReference type="AlphaFoldDB" id="A0A183AEI9"/>
<dbReference type="Gene3D" id="2.130.10.10">
    <property type="entry name" value="YVTN repeat-like/Quinoprotein amine dehydrogenase"/>
    <property type="match status" value="1"/>
</dbReference>
<reference evidence="7" key="1">
    <citation type="submission" date="2016-06" db="UniProtKB">
        <authorList>
            <consortium name="WormBaseParasite"/>
        </authorList>
    </citation>
    <scope>IDENTIFICATION</scope>
</reference>
<keyword evidence="4" id="KW-0966">Cell projection</keyword>
<gene>
    <name evidence="5" type="ORF">ECPE_LOCUS5374</name>
</gene>
<dbReference type="PANTHER" id="PTHR13720:SF13">
    <property type="entry name" value="CILIA- AND FLAGELLA-ASSOCIATED PROTEIN 251"/>
    <property type="match status" value="1"/>
</dbReference>
<keyword evidence="3" id="KW-0677">Repeat</keyword>
<evidence type="ECO:0000256" key="4">
    <source>
        <dbReference type="ARBA" id="ARBA00023273"/>
    </source>
</evidence>
<keyword evidence="2" id="KW-0853">WD repeat</keyword>
<dbReference type="OrthoDB" id="4899631at2759"/>
<dbReference type="InterPro" id="IPR015943">
    <property type="entry name" value="WD40/YVTN_repeat-like_dom_sf"/>
</dbReference>
<dbReference type="EMBL" id="UZAN01042226">
    <property type="protein sequence ID" value="VDP75351.1"/>
    <property type="molecule type" value="Genomic_DNA"/>
</dbReference>
<reference evidence="5 6" key="2">
    <citation type="submission" date="2018-11" db="EMBL/GenBank/DDBJ databases">
        <authorList>
            <consortium name="Pathogen Informatics"/>
        </authorList>
    </citation>
    <scope>NUCLEOTIDE SEQUENCE [LARGE SCALE GENOMIC DNA]</scope>
    <source>
        <strain evidence="5 6">Egypt</strain>
    </source>
</reference>
<dbReference type="SUPFAM" id="SSF50978">
    <property type="entry name" value="WD40 repeat-like"/>
    <property type="match status" value="1"/>
</dbReference>
<evidence type="ECO:0000256" key="1">
    <source>
        <dbReference type="ARBA" id="ARBA00004138"/>
    </source>
</evidence>
<dbReference type="WBParaSite" id="ECPE_0000538701-mRNA-1">
    <property type="protein sequence ID" value="ECPE_0000538701-mRNA-1"/>
    <property type="gene ID" value="ECPE_0000538701"/>
</dbReference>
<dbReference type="PANTHER" id="PTHR13720">
    <property type="entry name" value="WD-40 REPEAT PROTEIN"/>
    <property type="match status" value="1"/>
</dbReference>
<protein>
    <submittedName>
        <fullName evidence="7">Nucleoporin_N domain-containing protein</fullName>
    </submittedName>
</protein>
<proteinExistence type="predicted"/>
<dbReference type="Proteomes" id="UP000272942">
    <property type="component" value="Unassembled WGS sequence"/>
</dbReference>
<organism evidence="7">
    <name type="scientific">Echinostoma caproni</name>
    <dbReference type="NCBI Taxonomy" id="27848"/>
    <lineage>
        <taxon>Eukaryota</taxon>
        <taxon>Metazoa</taxon>
        <taxon>Spiralia</taxon>
        <taxon>Lophotrochozoa</taxon>
        <taxon>Platyhelminthes</taxon>
        <taxon>Trematoda</taxon>
        <taxon>Digenea</taxon>
        <taxon>Plagiorchiida</taxon>
        <taxon>Echinostomata</taxon>
        <taxon>Echinostomatoidea</taxon>
        <taxon>Echinostomatidae</taxon>
        <taxon>Echinostoma</taxon>
    </lineage>
</organism>
<sequence length="366" mass="41571">MPLTASQSRCSPLFDEHLSQRNECCQPKSRGSQYAIVTGDTTGMVKFFDTNFMLLYWYHNLNAGPIVSVTFASRGILDNTSLLLESTDYPQCATINAERFVVEDFVVTTAWAKMIKVTVDGDSIQVVIVRNLLQADVSRPHLVICSLTGLLKVYDYETRQLIAVRDFGSNDGIQTCKYGPLGKYLAVGFASGYVRIVDAITLEDVTEEPFTYGRGPITHVDFSPKGEFCAYADSAYTTTLLRSSNKDGEQPWLYVGRIRVHYRPITDMMFWISRGCKTCRLFTISEDRTLAEYDLYNASLHNLPLLSRFRIEQLATPRCFCRLPLYYKEDFLFVATSAPKLKLLNATSFMCRKVVMAHPEEIEYHK</sequence>
<name>A0A183AEI9_9TREM</name>